<dbReference type="InterPro" id="IPR040982">
    <property type="entry name" value="DNA_pol3_finger"/>
</dbReference>
<keyword evidence="13" id="KW-1185">Reference proteome</keyword>
<protein>
    <recommendedName>
        <fullName evidence="1">DNA-directed DNA polymerase</fullName>
        <ecNumber evidence="1">2.7.7.7</ecNumber>
    </recommendedName>
</protein>
<dbReference type="AlphaFoldDB" id="A0A7J5B8N3"/>
<reference evidence="12 13" key="1">
    <citation type="submission" date="2019-09" db="EMBL/GenBank/DDBJ databases">
        <title>Phylogeny of genus Pseudoclavibacter and closely related genus.</title>
        <authorList>
            <person name="Li Y."/>
        </authorList>
    </citation>
    <scope>NUCLEOTIDE SEQUENCE [LARGE SCALE GENOMIC DNA]</scope>
    <source>
        <strain evidence="12 13">THG-MD12</strain>
    </source>
</reference>
<comment type="caution">
    <text evidence="12">The sequence shown here is derived from an EMBL/GenBank/DDBJ whole genome shotgun (WGS) entry which is preliminary data.</text>
</comment>
<dbReference type="SUPFAM" id="SSF89550">
    <property type="entry name" value="PHP domain-like"/>
    <property type="match status" value="1"/>
</dbReference>
<evidence type="ECO:0000256" key="6">
    <source>
        <dbReference type="ARBA" id="ARBA00022763"/>
    </source>
</evidence>
<dbReference type="EMBL" id="WBJX01000001">
    <property type="protein sequence ID" value="KAB1639680.1"/>
    <property type="molecule type" value="Genomic_DNA"/>
</dbReference>
<dbReference type="Gene3D" id="1.10.10.1600">
    <property type="entry name" value="Bacterial DNA polymerase III alpha subunit, thumb domain"/>
    <property type="match status" value="1"/>
</dbReference>
<keyword evidence="3" id="KW-0808">Transferase</keyword>
<dbReference type="Proteomes" id="UP000490386">
    <property type="component" value="Unassembled WGS sequence"/>
</dbReference>
<keyword evidence="4" id="KW-0548">Nucleotidyltransferase</keyword>
<keyword evidence="5" id="KW-0235">DNA replication</keyword>
<dbReference type="InterPro" id="IPR041931">
    <property type="entry name" value="DNA_pol3_alpha_thumb_dom"/>
</dbReference>
<dbReference type="NCBIfam" id="TIGR00594">
    <property type="entry name" value="polc"/>
    <property type="match status" value="1"/>
</dbReference>
<evidence type="ECO:0000313" key="12">
    <source>
        <dbReference type="EMBL" id="KAB1639680.1"/>
    </source>
</evidence>
<name>A0A7J5B8N3_9MICO</name>
<evidence type="ECO:0000256" key="3">
    <source>
        <dbReference type="ARBA" id="ARBA00022679"/>
    </source>
</evidence>
<dbReference type="PANTHER" id="PTHR32294">
    <property type="entry name" value="DNA POLYMERASE III SUBUNIT ALPHA"/>
    <property type="match status" value="1"/>
</dbReference>
<dbReference type="InterPro" id="IPR016195">
    <property type="entry name" value="Pol/histidinol_Pase-like"/>
</dbReference>
<keyword evidence="8" id="KW-0234">DNA repair</keyword>
<evidence type="ECO:0000256" key="9">
    <source>
        <dbReference type="ARBA" id="ARBA00049244"/>
    </source>
</evidence>
<dbReference type="Pfam" id="PF14579">
    <property type="entry name" value="HHH_6"/>
    <property type="match status" value="1"/>
</dbReference>
<feature type="domain" description="Polymerase/histidinol phosphatase N-terminal" evidence="11">
    <location>
        <begin position="4"/>
        <end position="71"/>
    </location>
</feature>
<dbReference type="CDD" id="cd04485">
    <property type="entry name" value="DnaE_OBF"/>
    <property type="match status" value="1"/>
</dbReference>
<gene>
    <name evidence="12" type="ORF">F8O03_04985</name>
</gene>
<dbReference type="Pfam" id="PF17657">
    <property type="entry name" value="DNA_pol3_finger"/>
    <property type="match status" value="1"/>
</dbReference>
<dbReference type="GO" id="GO:0006281">
    <property type="term" value="P:DNA repair"/>
    <property type="evidence" value="ECO:0007669"/>
    <property type="project" value="UniProtKB-KW"/>
</dbReference>
<dbReference type="Gene3D" id="1.10.150.870">
    <property type="match status" value="1"/>
</dbReference>
<evidence type="ECO:0000256" key="2">
    <source>
        <dbReference type="ARBA" id="ARBA00022490"/>
    </source>
</evidence>
<evidence type="ECO:0000313" key="13">
    <source>
        <dbReference type="Proteomes" id="UP000490386"/>
    </source>
</evidence>
<dbReference type="RefSeq" id="WP_151422852.1">
    <property type="nucleotide sequence ID" value="NZ_WBJX01000001.1"/>
</dbReference>
<keyword evidence="6" id="KW-0227">DNA damage</keyword>
<dbReference type="InterPro" id="IPR011708">
    <property type="entry name" value="DNA_pol3_alpha_NTPase_dom"/>
</dbReference>
<keyword evidence="2" id="KW-0963">Cytoplasm</keyword>
<dbReference type="Gene3D" id="3.20.20.140">
    <property type="entry name" value="Metal-dependent hydrolases"/>
    <property type="match status" value="1"/>
</dbReference>
<dbReference type="CDD" id="cd07431">
    <property type="entry name" value="PHP_PolIIIA"/>
    <property type="match status" value="1"/>
</dbReference>
<dbReference type="GO" id="GO:0006260">
    <property type="term" value="P:DNA replication"/>
    <property type="evidence" value="ECO:0007669"/>
    <property type="project" value="UniProtKB-KW"/>
</dbReference>
<evidence type="ECO:0000256" key="10">
    <source>
        <dbReference type="SAM" id="MobiDB-lite"/>
    </source>
</evidence>
<comment type="catalytic activity">
    <reaction evidence="9">
        <text>DNA(n) + a 2'-deoxyribonucleoside 5'-triphosphate = DNA(n+1) + diphosphate</text>
        <dbReference type="Rhea" id="RHEA:22508"/>
        <dbReference type="Rhea" id="RHEA-COMP:17339"/>
        <dbReference type="Rhea" id="RHEA-COMP:17340"/>
        <dbReference type="ChEBI" id="CHEBI:33019"/>
        <dbReference type="ChEBI" id="CHEBI:61560"/>
        <dbReference type="ChEBI" id="CHEBI:173112"/>
        <dbReference type="EC" id="2.7.7.7"/>
    </reaction>
</comment>
<dbReference type="SMART" id="SM00481">
    <property type="entry name" value="POLIIIAc"/>
    <property type="match status" value="1"/>
</dbReference>
<evidence type="ECO:0000256" key="1">
    <source>
        <dbReference type="ARBA" id="ARBA00012417"/>
    </source>
</evidence>
<proteinExistence type="predicted"/>
<evidence type="ECO:0000256" key="7">
    <source>
        <dbReference type="ARBA" id="ARBA00022932"/>
    </source>
</evidence>
<dbReference type="EC" id="2.7.7.7" evidence="1"/>
<dbReference type="GO" id="GO:0008408">
    <property type="term" value="F:3'-5' exonuclease activity"/>
    <property type="evidence" value="ECO:0007669"/>
    <property type="project" value="InterPro"/>
</dbReference>
<dbReference type="InterPro" id="IPR004013">
    <property type="entry name" value="PHP_dom"/>
</dbReference>
<dbReference type="OrthoDB" id="9803237at2"/>
<dbReference type="Pfam" id="PF02811">
    <property type="entry name" value="PHP"/>
    <property type="match status" value="1"/>
</dbReference>
<feature type="region of interest" description="Disordered" evidence="10">
    <location>
        <begin position="1087"/>
        <end position="1128"/>
    </location>
</feature>
<evidence type="ECO:0000259" key="11">
    <source>
        <dbReference type="SMART" id="SM00481"/>
    </source>
</evidence>
<evidence type="ECO:0000256" key="4">
    <source>
        <dbReference type="ARBA" id="ARBA00022695"/>
    </source>
</evidence>
<dbReference type="InterPro" id="IPR003141">
    <property type="entry name" value="Pol/His_phosphatase_N"/>
</dbReference>
<dbReference type="InterPro" id="IPR029460">
    <property type="entry name" value="DNAPol_HHH"/>
</dbReference>
<sequence>MSFPHLHVSSGFSAHYAVSPPEVLAQAAVERGLDTIALTDRDGISGAVKHLLACRDAKLRAVLGSELAVHDERGEPLGRVVVLATGGDGGSGYAALCRAVSAAHETTASAPTGVHEPSIPLARLAKLAEDEEGATRLTVLLGPSSDVGTAASVAQLGLARERLRTWVHALPHSSLVVEVVCHLAEPGTPGSVTAATRMLGLATESRLRAVLTNAVRYASPEEAATVDIADAVRARRALDEIELAPTAQAWLKPASLMRQVARMVADAGGHDASAADDLMAQTRALAEACIIDLERDAGIGTPRMPEVTRFGIDGDPFEVLRAKAEAAIPARYPGASSAHERELHDRLAHELKTVRKLGFAPYFLTVSHVVELIKEMGVRVQARGSGVGSLLNYLLYTSHVEPVSLGLIWERFLSDERRTLPDIDLDVESAERHRVYHRIFDEFGGERVTLMSMVNTYGSRGAVRDAGLALGLADGEVDRIAKELWRFSAKRFRQALAEKPELREFAEEVRRSRQLDVLVEATERLDSLPRHISVHPCGVILSDISLLDRTPVQMSGIGLPMSQFDKHDMDPMGLIKLDILGVRMQSAMAHAVKELKRTRGEELDLDALPLDDEATYETIRSTKTLGIFQVESPGQMELVGKLQPEVFNDLVIDISLFRPGPMQNNMPLNFLRARHGEVMPDYIHPRLKPILLETKGVVIFHEQVMRIFDELTGCGLELADVYRRWLAKPDLVPRIEQLVRGKAAERGFPPEIIERSWKVLAGFGSFGFAKAHGAAFALPTFQSAWLKTHRAAHFWAGLLTHDPGMWGKDLIIAEARHLGIPLLPIDVQRSGLEYTVEPLPDGRDGVRMSLADVRGMSSAERERVAEHQPFDSLADFRARVRPRRNTLDSLARVGALDAFIDYEPRRRHELLAFIRSLTSSPTRVPEHQQAFAFALPVPQLRGVSTMDLHGKTQTDLELQELGLGVSRHQMERFFPLFRQLGVVPASTLIDLPGGTEVLIAGVRRATNTPPMRGGRRTVFVSLDDSTGLSQTVFFHDAQERAGNRVFRTHYMLVRGTTRRSGARGISITGDMAWDLLEVAQLMAASHPASTGGAQRTRGGDSAQTRSSAVVLESSERETSVRPRRLASA</sequence>
<evidence type="ECO:0000256" key="5">
    <source>
        <dbReference type="ARBA" id="ARBA00022705"/>
    </source>
</evidence>
<dbReference type="PANTHER" id="PTHR32294:SF4">
    <property type="entry name" value="ERROR-PRONE DNA POLYMERASE"/>
    <property type="match status" value="1"/>
</dbReference>
<dbReference type="GO" id="GO:0003887">
    <property type="term" value="F:DNA-directed DNA polymerase activity"/>
    <property type="evidence" value="ECO:0007669"/>
    <property type="project" value="UniProtKB-KW"/>
</dbReference>
<organism evidence="12 13">
    <name type="scientific">Pseudoclavibacter terrae</name>
    <dbReference type="NCBI Taxonomy" id="1530195"/>
    <lineage>
        <taxon>Bacteria</taxon>
        <taxon>Bacillati</taxon>
        <taxon>Actinomycetota</taxon>
        <taxon>Actinomycetes</taxon>
        <taxon>Micrococcales</taxon>
        <taxon>Microbacteriaceae</taxon>
        <taxon>Pseudoclavibacter</taxon>
    </lineage>
</organism>
<dbReference type="InterPro" id="IPR004805">
    <property type="entry name" value="DnaE2/DnaE/PolC"/>
</dbReference>
<accession>A0A7J5B8N3</accession>
<evidence type="ECO:0000256" key="8">
    <source>
        <dbReference type="ARBA" id="ARBA00023204"/>
    </source>
</evidence>
<keyword evidence="7" id="KW-0239">DNA-directed DNA polymerase</keyword>
<dbReference type="Pfam" id="PF07733">
    <property type="entry name" value="DNA_pol3_alpha"/>
    <property type="match status" value="1"/>
</dbReference>